<dbReference type="GeneID" id="141458284"/>
<dbReference type="RefSeq" id="XP_073992154.1">
    <property type="nucleotide sequence ID" value="XM_074136053.1"/>
</dbReference>
<dbReference type="RefSeq" id="XP_073992150.1">
    <property type="nucleotide sequence ID" value="XM_074136049.1"/>
</dbReference>
<reference evidence="4" key="3">
    <citation type="submission" date="2015-05" db="UniProtKB">
        <authorList>
            <consortium name="EnsemblMetazoa"/>
        </authorList>
    </citation>
    <scope>IDENTIFICATION</scope>
</reference>
<keyword evidence="5" id="KW-1185">Reference proteome</keyword>
<evidence type="ECO:0000256" key="1">
    <source>
        <dbReference type="SAM" id="SignalP"/>
    </source>
</evidence>
<accession>R4G7W0</accession>
<dbReference type="RefSeq" id="XP_073992153.1">
    <property type="nucleotide sequence ID" value="XM_074136052.1"/>
</dbReference>
<evidence type="ECO:0000313" key="5">
    <source>
        <dbReference type="Proteomes" id="UP000015103"/>
    </source>
</evidence>
<dbReference type="AlphaFoldDB" id="R4G7W0"/>
<keyword evidence="1" id="KW-0732">Signal</keyword>
<feature type="signal peptide" evidence="1">
    <location>
        <begin position="1"/>
        <end position="16"/>
    </location>
</feature>
<dbReference type="RefSeq" id="XP_073992152.1">
    <property type="nucleotide sequence ID" value="XM_074136051.1"/>
</dbReference>
<dbReference type="InParanoid" id="R4G7W0"/>
<protein>
    <submittedName>
        <fullName evidence="3 4">Putative kazalzinho kazal-type serine protease inhibitor</fullName>
    </submittedName>
</protein>
<dbReference type="CDD" id="cd00104">
    <property type="entry name" value="KAZAL_FS"/>
    <property type="match status" value="1"/>
</dbReference>
<dbReference type="InterPro" id="IPR002350">
    <property type="entry name" value="Kazal_dom"/>
</dbReference>
<dbReference type="InterPro" id="IPR036058">
    <property type="entry name" value="Kazal_dom_sf"/>
</dbReference>
<proteinExistence type="evidence at transcript level"/>
<reference evidence="5" key="2">
    <citation type="submission" date="2015-04" db="EMBL/GenBank/DDBJ databases">
        <authorList>
            <person name="Wilson R.K."/>
            <person name="Warren W."/>
            <person name="Dotson E."/>
            <person name="Oliveira P.L."/>
        </authorList>
    </citation>
    <scope>NUCLEOTIDE SEQUENCE</scope>
</reference>
<dbReference type="PROSITE" id="PS51465">
    <property type="entry name" value="KAZAL_2"/>
    <property type="match status" value="1"/>
</dbReference>
<dbReference type="VEuPathDB" id="VectorBase:RPRC014440"/>
<evidence type="ECO:0000259" key="2">
    <source>
        <dbReference type="PROSITE" id="PS51465"/>
    </source>
</evidence>
<dbReference type="Proteomes" id="UP000015103">
    <property type="component" value="Unassembled WGS sequence"/>
</dbReference>
<dbReference type="SUPFAM" id="SSF100895">
    <property type="entry name" value="Kazal-type serine protease inhibitors"/>
    <property type="match status" value="1"/>
</dbReference>
<feature type="domain" description="Kazal-like" evidence="2">
    <location>
        <begin position="27"/>
        <end position="83"/>
    </location>
</feature>
<evidence type="ECO:0000313" key="3">
    <source>
        <dbReference type="EMBL" id="JAA75473.1"/>
    </source>
</evidence>
<dbReference type="SMART" id="SM00280">
    <property type="entry name" value="KAZAL"/>
    <property type="match status" value="1"/>
</dbReference>
<evidence type="ECO:0000313" key="4">
    <source>
        <dbReference type="EnsemblMetazoa" id="RPRC014440-PA"/>
    </source>
</evidence>
<name>R4G7W0_RHOPR</name>
<dbReference type="EMBL" id="ACPB03016517">
    <property type="status" value="NOT_ANNOTATED_CDS"/>
    <property type="molecule type" value="Genomic_DNA"/>
</dbReference>
<dbReference type="Gene3D" id="3.30.60.30">
    <property type="match status" value="1"/>
</dbReference>
<feature type="chain" id="PRO_5014108830" evidence="1">
    <location>
        <begin position="17"/>
        <end position="85"/>
    </location>
</feature>
<organism evidence="3">
    <name type="scientific">Rhodnius prolixus</name>
    <name type="common">Triatomid bug</name>
    <dbReference type="NCBI Taxonomy" id="13249"/>
    <lineage>
        <taxon>Eukaryota</taxon>
        <taxon>Metazoa</taxon>
        <taxon>Ecdysozoa</taxon>
        <taxon>Arthropoda</taxon>
        <taxon>Hexapoda</taxon>
        <taxon>Insecta</taxon>
        <taxon>Pterygota</taxon>
        <taxon>Neoptera</taxon>
        <taxon>Paraneoptera</taxon>
        <taxon>Hemiptera</taxon>
        <taxon>Heteroptera</taxon>
        <taxon>Panheteroptera</taxon>
        <taxon>Cimicomorpha</taxon>
        <taxon>Reduviidae</taxon>
        <taxon>Triatominae</taxon>
        <taxon>Rhodnius</taxon>
    </lineage>
</organism>
<dbReference type="EMBL" id="GAHY01002037">
    <property type="protein sequence ID" value="JAA75473.1"/>
    <property type="molecule type" value="mRNA"/>
</dbReference>
<reference evidence="3" key="1">
    <citation type="submission" date="2013-04" db="EMBL/GenBank/DDBJ databases">
        <title>An insight into the transcriptome of the digestive tract of the blood sucking bug, Rhodnius prolixus.</title>
        <authorList>
            <person name="Ribeiro J.M.C."/>
            <person name="Genta F.A."/>
            <person name="Sorgine M.H.F."/>
            <person name="Paiva-Silva G.O."/>
            <person name="Majerowicz D."/>
            <person name="Medeiros M."/>
            <person name="Koerich L."/>
            <person name="Terra W.R."/>
            <person name="Ferreira C."/>
            <person name="Pimentel A.C."/>
            <person name="Bisch P.M."/>
            <person name="Diniz M.M.P."/>
            <person name="Nascimento R."/>
            <person name="Salmon D."/>
            <person name="Silber A.M."/>
            <person name="Alves M."/>
            <person name="Oliveira M.F."/>
            <person name="Gondim K.C."/>
            <person name="Silva Neto M.A.C."/>
            <person name="Atella G.C."/>
            <person name="Araujo H."/>
            <person name="Dias F.S."/>
            <person name="Polycarpo C.R."/>
            <person name="Fampa P."/>
            <person name="Melo A.C."/>
            <person name="Tanaka A.S."/>
            <person name="Balczun C."/>
            <person name="Oliveira J.H.M."/>
            <person name="Goncalves R."/>
            <person name="Lazoski C."/>
            <person name="Pereira M.A."/>
            <person name="Rivera-Pomar R."/>
            <person name="Diambra L."/>
            <person name="Schaub G.A."/>
            <person name="Garcia E.S."/>
            <person name="Azambuja P."/>
            <person name="Braz G.R.C."/>
            <person name="Oliveira P.L."/>
        </authorList>
    </citation>
    <scope>NUCLEOTIDE SEQUENCE</scope>
</reference>
<dbReference type="Pfam" id="PF07648">
    <property type="entry name" value="Kazal_2"/>
    <property type="match status" value="1"/>
</dbReference>
<sequence length="85" mass="9212">MKIYILILASLLSAKADLAILQRAGTEKPVSSCKVKICQTIWLPVCGTDGKNNITFGNQCAMDKANCFVETKYTLLNDGICKRGG</sequence>
<dbReference type="RefSeq" id="XP_073992151.1">
    <property type="nucleotide sequence ID" value="XM_074136050.1"/>
</dbReference>
<dbReference type="HOGENOM" id="CLU_2515442_0_0_1"/>
<dbReference type="RefSeq" id="XP_073992149.1">
    <property type="nucleotide sequence ID" value="XM_074136048.1"/>
</dbReference>
<dbReference type="EnsemblMetazoa" id="RPRC014440-RA">
    <property type="protein sequence ID" value="RPRC014440-PA"/>
    <property type="gene ID" value="RPRC014440"/>
</dbReference>